<reference evidence="4 5" key="1">
    <citation type="submission" date="2018-02" db="EMBL/GenBank/DDBJ databases">
        <title>Jeotgalibacillus proteolyticum sp. nov. a protease producing bacterium isolated from ocean sediments of Laizhou Bay.</title>
        <authorList>
            <person name="Li Y."/>
        </authorList>
    </citation>
    <scope>NUCLEOTIDE SEQUENCE [LARGE SCALE GENOMIC DNA]</scope>
    <source>
        <strain evidence="4 5">22-7</strain>
    </source>
</reference>
<dbReference type="SUPFAM" id="SSF54523">
    <property type="entry name" value="Pili subunits"/>
    <property type="match status" value="1"/>
</dbReference>
<dbReference type="PIRSF" id="PIRSF021292">
    <property type="entry name" value="Competence_ComGD"/>
    <property type="match status" value="1"/>
</dbReference>
<name>A0A2S5GEI7_9BACL</name>
<dbReference type="NCBIfam" id="TIGR02532">
    <property type="entry name" value="IV_pilin_GFxxxE"/>
    <property type="match status" value="1"/>
</dbReference>
<dbReference type="InterPro" id="IPR012902">
    <property type="entry name" value="N_methyl_site"/>
</dbReference>
<dbReference type="PROSITE" id="PS00409">
    <property type="entry name" value="PROKAR_NTER_METHYL"/>
    <property type="match status" value="1"/>
</dbReference>
<dbReference type="GO" id="GO:0009986">
    <property type="term" value="C:cell surface"/>
    <property type="evidence" value="ECO:0007669"/>
    <property type="project" value="UniProtKB-SubCell"/>
</dbReference>
<keyword evidence="3" id="KW-0472">Membrane</keyword>
<keyword evidence="3" id="KW-1133">Transmembrane helix</keyword>
<feature type="transmembrane region" description="Helical" evidence="3">
    <location>
        <begin position="31"/>
        <end position="55"/>
    </location>
</feature>
<keyword evidence="2" id="KW-0178">Competence</keyword>
<dbReference type="EMBL" id="PREZ01000002">
    <property type="protein sequence ID" value="PPA71399.1"/>
    <property type="molecule type" value="Genomic_DNA"/>
</dbReference>
<gene>
    <name evidence="4" type="ORF">C4B60_04865</name>
</gene>
<sequence>MTKTPVLMAERFQFNRMGKLESLNLLNTKGFTLIELMVVLLMVSIILSISTAFVFRTYELEEEIRFKNQIVKDLYNAQLVAITGKEPVRLHFYPRSGNYYIFTGSGSGEKLLVKRDFPQTVEMLESSTLTSFWFLPSGSTNTFGVMRFKIKNASFAIHYYLGKGRFYVVEE</sequence>
<evidence type="ECO:0000313" key="5">
    <source>
        <dbReference type="Proteomes" id="UP000239047"/>
    </source>
</evidence>
<protein>
    <recommendedName>
        <fullName evidence="6">Competence protein ComG</fullName>
    </recommendedName>
</protein>
<evidence type="ECO:0000256" key="1">
    <source>
        <dbReference type="ARBA" id="ARBA00004241"/>
    </source>
</evidence>
<evidence type="ECO:0000313" key="4">
    <source>
        <dbReference type="EMBL" id="PPA71399.1"/>
    </source>
</evidence>
<evidence type="ECO:0000256" key="2">
    <source>
        <dbReference type="ARBA" id="ARBA00023287"/>
    </source>
</evidence>
<accession>A0A2S5GEI7</accession>
<comment type="subcellular location">
    <subcellularLocation>
        <location evidence="1">Cell surface</location>
    </subcellularLocation>
</comment>
<dbReference type="GO" id="GO:0030420">
    <property type="term" value="P:establishment of competence for transformation"/>
    <property type="evidence" value="ECO:0007669"/>
    <property type="project" value="UniProtKB-KW"/>
</dbReference>
<keyword evidence="3" id="KW-0812">Transmembrane</keyword>
<dbReference type="InterPro" id="IPR016785">
    <property type="entry name" value="ComGD"/>
</dbReference>
<dbReference type="NCBIfam" id="NF040982">
    <property type="entry name" value="ComGD"/>
    <property type="match status" value="1"/>
</dbReference>
<comment type="caution">
    <text evidence="4">The sequence shown here is derived from an EMBL/GenBank/DDBJ whole genome shotgun (WGS) entry which is preliminary data.</text>
</comment>
<evidence type="ECO:0000256" key="3">
    <source>
        <dbReference type="SAM" id="Phobius"/>
    </source>
</evidence>
<dbReference type="Pfam" id="PF07963">
    <property type="entry name" value="N_methyl"/>
    <property type="match status" value="1"/>
</dbReference>
<dbReference type="AlphaFoldDB" id="A0A2S5GEI7"/>
<dbReference type="OrthoDB" id="1653576at2"/>
<proteinExistence type="predicted"/>
<evidence type="ECO:0008006" key="6">
    <source>
        <dbReference type="Google" id="ProtNLM"/>
    </source>
</evidence>
<dbReference type="InterPro" id="IPR045584">
    <property type="entry name" value="Pilin-like"/>
</dbReference>
<dbReference type="Proteomes" id="UP000239047">
    <property type="component" value="Unassembled WGS sequence"/>
</dbReference>
<organism evidence="4 5">
    <name type="scientific">Jeotgalibacillus proteolyticus</name>
    <dbReference type="NCBI Taxonomy" id="2082395"/>
    <lineage>
        <taxon>Bacteria</taxon>
        <taxon>Bacillati</taxon>
        <taxon>Bacillota</taxon>
        <taxon>Bacilli</taxon>
        <taxon>Bacillales</taxon>
        <taxon>Caryophanaceae</taxon>
        <taxon>Jeotgalibacillus</taxon>
    </lineage>
</organism>
<keyword evidence="5" id="KW-1185">Reference proteome</keyword>